<proteinExistence type="inferred from homology"/>
<gene>
    <name evidence="6" type="ORF">QCA50_018984</name>
</gene>
<dbReference type="SUPFAM" id="SSF103473">
    <property type="entry name" value="MFS general substrate transporter"/>
    <property type="match status" value="1"/>
</dbReference>
<feature type="domain" description="Major facilitator superfamily (MFS) profile" evidence="5">
    <location>
        <begin position="263"/>
        <end position="460"/>
    </location>
</feature>
<dbReference type="EMBL" id="JASBNA010000078">
    <property type="protein sequence ID" value="KAK7678043.1"/>
    <property type="molecule type" value="Genomic_DNA"/>
</dbReference>
<dbReference type="InterPro" id="IPR050327">
    <property type="entry name" value="Proton-linked_MCT"/>
</dbReference>
<dbReference type="GO" id="GO:0022857">
    <property type="term" value="F:transmembrane transporter activity"/>
    <property type="evidence" value="ECO:0007669"/>
    <property type="project" value="InterPro"/>
</dbReference>
<dbReference type="PANTHER" id="PTHR11360:SF234">
    <property type="entry name" value="MFS-TYPE TRANSPORTER DBAD-RELATED"/>
    <property type="match status" value="1"/>
</dbReference>
<dbReference type="InterPro" id="IPR011701">
    <property type="entry name" value="MFS"/>
</dbReference>
<dbReference type="PANTHER" id="PTHR11360">
    <property type="entry name" value="MONOCARBOXYLATE TRANSPORTER"/>
    <property type="match status" value="1"/>
</dbReference>
<feature type="transmembrane region" description="Helical" evidence="4">
    <location>
        <begin position="353"/>
        <end position="377"/>
    </location>
</feature>
<evidence type="ECO:0000256" key="2">
    <source>
        <dbReference type="ARBA" id="ARBA00006727"/>
    </source>
</evidence>
<comment type="subcellular location">
    <subcellularLocation>
        <location evidence="1">Membrane</location>
        <topology evidence="1">Multi-pass membrane protein</topology>
    </subcellularLocation>
</comment>
<dbReference type="AlphaFoldDB" id="A0AAW0FBL1"/>
<dbReference type="Proteomes" id="UP001385951">
    <property type="component" value="Unassembled WGS sequence"/>
</dbReference>
<dbReference type="GO" id="GO:0016020">
    <property type="term" value="C:membrane"/>
    <property type="evidence" value="ECO:0007669"/>
    <property type="project" value="UniProtKB-SubCell"/>
</dbReference>
<evidence type="ECO:0000256" key="4">
    <source>
        <dbReference type="SAM" id="Phobius"/>
    </source>
</evidence>
<evidence type="ECO:0000256" key="3">
    <source>
        <dbReference type="SAM" id="MobiDB-lite"/>
    </source>
</evidence>
<feature type="region of interest" description="Disordered" evidence="3">
    <location>
        <begin position="1"/>
        <end position="45"/>
    </location>
</feature>
<sequence>MSDSQTSTLHEKYKPSKLSLKPVQTNAAPSEESASPSSETAMKPAPVDGQSSWNYMTLAGAWMVQFCTFGYVNAFGVYQDFYTRQFLVNSSPSDISWIGSLQLFLMYAPGLFVGRAFDSGYFHHLEIGGAIVYIFCIFMLSLTHEQQYWQVFLAQAVGMGIGLGMAFLPSISVISHHFKAHRALAIGIVATGASAGGIVFPIMLNHLFQNPRMGFTGGVRVSGALIGVMLLGANALMRTNYAPSANKPKLTWPMFKTIAWNGAYLWSILGAFLTNLGMFIPFFYYQLYTIDKGISQSLASDCLTIMNAGSILGRLLPTALADRLGVYKIMIPSMLTSAAVLFGIFGVRDGPGAVVVAAFFGFSTGAYISLIPSLLAMMCKELSELGVRMGFAFTMVAVANLVGNPIAGELLGKSTHDDSSLTWWKALVFAGVCLCGGVVCMSTSSFLFFRSKNRPPSNQA</sequence>
<comment type="caution">
    <text evidence="6">The sequence shown here is derived from an EMBL/GenBank/DDBJ whole genome shotgun (WGS) entry which is preliminary data.</text>
</comment>
<keyword evidence="4" id="KW-0812">Transmembrane</keyword>
<accession>A0AAW0FBL1</accession>
<feature type="compositionally biased region" description="Low complexity" evidence="3">
    <location>
        <begin position="27"/>
        <end position="39"/>
    </location>
</feature>
<evidence type="ECO:0000259" key="5">
    <source>
        <dbReference type="PROSITE" id="PS50850"/>
    </source>
</evidence>
<reference evidence="6 7" key="1">
    <citation type="submission" date="2022-09" db="EMBL/GenBank/DDBJ databases">
        <authorList>
            <person name="Palmer J.M."/>
        </authorList>
    </citation>
    <scope>NUCLEOTIDE SEQUENCE [LARGE SCALE GENOMIC DNA]</scope>
    <source>
        <strain evidence="6 7">DSM 7382</strain>
    </source>
</reference>
<dbReference type="PROSITE" id="PS50850">
    <property type="entry name" value="MFS"/>
    <property type="match status" value="1"/>
</dbReference>
<feature type="transmembrane region" description="Helical" evidence="4">
    <location>
        <begin position="389"/>
        <end position="407"/>
    </location>
</feature>
<feature type="transmembrane region" description="Helical" evidence="4">
    <location>
        <begin position="53"/>
        <end position="75"/>
    </location>
</feature>
<evidence type="ECO:0000313" key="6">
    <source>
        <dbReference type="EMBL" id="KAK7678043.1"/>
    </source>
</evidence>
<feature type="transmembrane region" description="Helical" evidence="4">
    <location>
        <begin position="183"/>
        <end position="203"/>
    </location>
</feature>
<dbReference type="InterPro" id="IPR036259">
    <property type="entry name" value="MFS_trans_sf"/>
</dbReference>
<feature type="transmembrane region" description="Helical" evidence="4">
    <location>
        <begin position="125"/>
        <end position="142"/>
    </location>
</feature>
<evidence type="ECO:0000313" key="7">
    <source>
        <dbReference type="Proteomes" id="UP001385951"/>
    </source>
</evidence>
<comment type="similarity">
    <text evidence="2">Belongs to the major facilitator superfamily. Monocarboxylate porter (TC 2.A.1.13) family.</text>
</comment>
<protein>
    <recommendedName>
        <fullName evidence="5">Major facilitator superfamily (MFS) profile domain-containing protein</fullName>
    </recommendedName>
</protein>
<feature type="transmembrane region" description="Helical" evidence="4">
    <location>
        <begin position="148"/>
        <end position="171"/>
    </location>
</feature>
<dbReference type="Pfam" id="PF07690">
    <property type="entry name" value="MFS_1"/>
    <property type="match status" value="1"/>
</dbReference>
<feature type="transmembrane region" description="Helical" evidence="4">
    <location>
        <begin position="258"/>
        <end position="285"/>
    </location>
</feature>
<keyword evidence="4" id="KW-0472">Membrane</keyword>
<keyword evidence="7" id="KW-1185">Reference proteome</keyword>
<name>A0AAW0FBL1_9APHY</name>
<feature type="transmembrane region" description="Helical" evidence="4">
    <location>
        <begin position="95"/>
        <end position="113"/>
    </location>
</feature>
<dbReference type="Gene3D" id="1.20.1250.20">
    <property type="entry name" value="MFS general substrate transporter like domains"/>
    <property type="match status" value="2"/>
</dbReference>
<feature type="transmembrane region" description="Helical" evidence="4">
    <location>
        <begin position="427"/>
        <end position="449"/>
    </location>
</feature>
<dbReference type="InterPro" id="IPR020846">
    <property type="entry name" value="MFS_dom"/>
</dbReference>
<keyword evidence="4" id="KW-1133">Transmembrane helix</keyword>
<feature type="transmembrane region" description="Helical" evidence="4">
    <location>
        <begin position="329"/>
        <end position="347"/>
    </location>
</feature>
<organism evidence="6 7">
    <name type="scientific">Cerrena zonata</name>
    <dbReference type="NCBI Taxonomy" id="2478898"/>
    <lineage>
        <taxon>Eukaryota</taxon>
        <taxon>Fungi</taxon>
        <taxon>Dikarya</taxon>
        <taxon>Basidiomycota</taxon>
        <taxon>Agaricomycotina</taxon>
        <taxon>Agaricomycetes</taxon>
        <taxon>Polyporales</taxon>
        <taxon>Cerrenaceae</taxon>
        <taxon>Cerrena</taxon>
    </lineage>
</organism>
<feature type="transmembrane region" description="Helical" evidence="4">
    <location>
        <begin position="215"/>
        <end position="237"/>
    </location>
</feature>
<evidence type="ECO:0000256" key="1">
    <source>
        <dbReference type="ARBA" id="ARBA00004141"/>
    </source>
</evidence>